<protein>
    <recommendedName>
        <fullName evidence="2">alpha-L-rhamnosidase</fullName>
        <ecNumber evidence="2">3.2.1.40</ecNumber>
    </recommendedName>
</protein>
<dbReference type="EC" id="3.2.1.40" evidence="2"/>
<dbReference type="InterPro" id="IPR012341">
    <property type="entry name" value="6hp_glycosidase-like_sf"/>
</dbReference>
<feature type="domain" description="Alpha-L-rhamnosidase concanavalin-like" evidence="5">
    <location>
        <begin position="214"/>
        <end position="311"/>
    </location>
</feature>
<dbReference type="GO" id="GO:0030596">
    <property type="term" value="F:alpha-L-rhamnosidase activity"/>
    <property type="evidence" value="ECO:0007669"/>
    <property type="project" value="UniProtKB-EC"/>
</dbReference>
<evidence type="ECO:0000259" key="7">
    <source>
        <dbReference type="Pfam" id="PF17389"/>
    </source>
</evidence>
<dbReference type="InterPro" id="IPR008928">
    <property type="entry name" value="6-hairpin_glycosidase_sf"/>
</dbReference>
<dbReference type="InterPro" id="IPR013737">
    <property type="entry name" value="Bac_rhamnosid_N"/>
</dbReference>
<dbReference type="Gene3D" id="2.60.420.10">
    <property type="entry name" value="Maltose phosphorylase, domain 3"/>
    <property type="match status" value="1"/>
</dbReference>
<dbReference type="Proteomes" id="UP000321798">
    <property type="component" value="Unassembled WGS sequence"/>
</dbReference>
<dbReference type="PANTHER" id="PTHR33307">
    <property type="entry name" value="ALPHA-RHAMNOSIDASE (EUROFUNG)"/>
    <property type="match status" value="1"/>
</dbReference>
<evidence type="ECO:0000256" key="1">
    <source>
        <dbReference type="ARBA" id="ARBA00001445"/>
    </source>
</evidence>
<evidence type="ECO:0000259" key="6">
    <source>
        <dbReference type="Pfam" id="PF08531"/>
    </source>
</evidence>
<dbReference type="GO" id="GO:0005975">
    <property type="term" value="P:carbohydrate metabolic process"/>
    <property type="evidence" value="ECO:0007669"/>
    <property type="project" value="InterPro"/>
</dbReference>
<keyword evidence="10" id="KW-1185">Reference proteome</keyword>
<dbReference type="Gene3D" id="1.50.10.10">
    <property type="match status" value="1"/>
</dbReference>
<feature type="domain" description="Alpha-L-rhamnosidase six-hairpin glycosidase" evidence="7">
    <location>
        <begin position="316"/>
        <end position="661"/>
    </location>
</feature>
<sequence>MSHAWQAGFIAGPEPSAGGDPAGYFRREFSVGDHLRRATLHVTALGVVEPWVNGARVGDEVLAPGWTSYRHRVLVSGYDVTGLVAEGANAVGAVVGEGWAVGALTWENRRHNYVDRPALWMQLELEYPDHVELVTSDEQFRVGTGAVRSNGIYAGEDYDARLEPVDWTRAGFDDDGWNAASRVAWDLGALQAHPGPPIRRIEELAPTEIRTGPVGETIVDFGQNISGWVRIRVSGASGDTVTLRHAECLSPSGALETETNRSAAATDRYTLRGGGVEIWEPRTTFHGFRYVEVSGWPGEVAADDLRAVVVHSDMARTGWFECSDPLVNRLHENAVWSMRDNFVGIPTDCPQRDERLGWTGDINAFAPAASFLYDVRGVLGSWLQDVAAEQTASGTVPWTVPDVLPTPSSPTAVWSDVAISLPWALYQEYGDLDALRASYPSMVALMAQIEGALDSRDLWSAGFQFGDWLDPDAPADNPAGGKTDSHLVAAAYLCRTTQELSEAATVLGEVADATRYEDLARRVRTAFRREYITESGRVSGESATAYALAIMFGIVEGGQRDKAGERLAELVTTAGHHISTGFAGTPLVTEALSCTGHLADAYELLLQRECPSFLYPVTQGATTIWERWDSILPDGTLNSTGMTSLNHYALGAVVDWLHRVVGGLQRQEPGWRRIRIAPQPGGGLISARAVHETVLGRVVCDWRVVDGRVCVEVVVPDGATAEVVLPLHPEALIEQLGGGRYSWEYAAPGGYGETVELTMDTPIKEIQKQPEVWTEVVAVMRAYFPGVPIDAAGSHLAEAPLSAVVNRLPGAAEDFGRDLAAALATGARHVAQVAPGGRGATGFPEGEVSDHAAS</sequence>
<evidence type="ECO:0000313" key="9">
    <source>
        <dbReference type="EMBL" id="GEP69085.1"/>
    </source>
</evidence>
<dbReference type="PIRSF" id="PIRSF010631">
    <property type="entry name" value="A-rhamnsds"/>
    <property type="match status" value="1"/>
</dbReference>
<dbReference type="Gene3D" id="2.60.120.260">
    <property type="entry name" value="Galactose-binding domain-like"/>
    <property type="match status" value="2"/>
</dbReference>
<dbReference type="Pfam" id="PF05592">
    <property type="entry name" value="Bac_rhamnosid"/>
    <property type="match status" value="1"/>
</dbReference>
<comment type="caution">
    <text evidence="9">The sequence shown here is derived from an EMBL/GenBank/DDBJ whole genome shotgun (WGS) entry which is preliminary data.</text>
</comment>
<gene>
    <name evidence="9" type="ORF">CSO01_18000</name>
</gene>
<dbReference type="Pfam" id="PF17390">
    <property type="entry name" value="Bac_rhamnosid_C"/>
    <property type="match status" value="1"/>
</dbReference>
<organism evidence="9 10">
    <name type="scientific">Cellulomonas soli</name>
    <dbReference type="NCBI Taxonomy" id="931535"/>
    <lineage>
        <taxon>Bacteria</taxon>
        <taxon>Bacillati</taxon>
        <taxon>Actinomycetota</taxon>
        <taxon>Actinomycetes</taxon>
        <taxon>Micrococcales</taxon>
        <taxon>Cellulomonadaceae</taxon>
        <taxon>Cellulomonas</taxon>
    </lineage>
</organism>
<dbReference type="AlphaFoldDB" id="A0A512PCZ9"/>
<dbReference type="SUPFAM" id="SSF48208">
    <property type="entry name" value="Six-hairpin glycosidases"/>
    <property type="match status" value="1"/>
</dbReference>
<evidence type="ECO:0000313" key="10">
    <source>
        <dbReference type="Proteomes" id="UP000321798"/>
    </source>
</evidence>
<comment type="catalytic activity">
    <reaction evidence="1">
        <text>Hydrolysis of terminal non-reducing alpha-L-rhamnose residues in alpha-L-rhamnosides.</text>
        <dbReference type="EC" id="3.2.1.40"/>
    </reaction>
</comment>
<dbReference type="OrthoDB" id="9761045at2"/>
<proteinExistence type="predicted"/>
<keyword evidence="3" id="KW-0378">Hydrolase</keyword>
<evidence type="ECO:0000259" key="5">
    <source>
        <dbReference type="Pfam" id="PF05592"/>
    </source>
</evidence>
<dbReference type="InterPro" id="IPR008902">
    <property type="entry name" value="Rhamnosid_concanavalin"/>
</dbReference>
<evidence type="ECO:0000259" key="8">
    <source>
        <dbReference type="Pfam" id="PF17390"/>
    </source>
</evidence>
<dbReference type="InterPro" id="IPR016007">
    <property type="entry name" value="Alpha_rhamnosid"/>
</dbReference>
<feature type="region of interest" description="Disordered" evidence="4">
    <location>
        <begin position="834"/>
        <end position="854"/>
    </location>
</feature>
<dbReference type="PANTHER" id="PTHR33307:SF6">
    <property type="entry name" value="ALPHA-RHAMNOSIDASE (EUROFUNG)-RELATED"/>
    <property type="match status" value="1"/>
</dbReference>
<dbReference type="InterPro" id="IPR035396">
    <property type="entry name" value="Bac_rhamnosid6H"/>
</dbReference>
<evidence type="ECO:0000256" key="2">
    <source>
        <dbReference type="ARBA" id="ARBA00012652"/>
    </source>
</evidence>
<feature type="domain" description="Bacterial alpha-L-rhamnosidase N-terminal" evidence="6">
    <location>
        <begin position="35"/>
        <end position="201"/>
    </location>
</feature>
<feature type="domain" description="Alpha-L-rhamnosidase C-terminal" evidence="8">
    <location>
        <begin position="663"/>
        <end position="735"/>
    </location>
</feature>
<dbReference type="Pfam" id="PF17389">
    <property type="entry name" value="Bac_rhamnosid6H"/>
    <property type="match status" value="1"/>
</dbReference>
<evidence type="ECO:0000256" key="3">
    <source>
        <dbReference type="ARBA" id="ARBA00022801"/>
    </source>
</evidence>
<reference evidence="9 10" key="1">
    <citation type="submission" date="2019-07" db="EMBL/GenBank/DDBJ databases">
        <title>Whole genome shotgun sequence of Cellulomonas soli NBRC 109434.</title>
        <authorList>
            <person name="Hosoyama A."/>
            <person name="Uohara A."/>
            <person name="Ohji S."/>
            <person name="Ichikawa N."/>
        </authorList>
    </citation>
    <scope>NUCLEOTIDE SEQUENCE [LARGE SCALE GENOMIC DNA]</scope>
    <source>
        <strain evidence="9 10">NBRC 109434</strain>
    </source>
</reference>
<dbReference type="Pfam" id="PF08531">
    <property type="entry name" value="Bac_rhamnosid_N"/>
    <property type="match status" value="1"/>
</dbReference>
<dbReference type="RefSeq" id="WP_146952858.1">
    <property type="nucleotide sequence ID" value="NZ_BAABBJ010000006.1"/>
</dbReference>
<dbReference type="InterPro" id="IPR035398">
    <property type="entry name" value="Bac_rhamnosid_C"/>
</dbReference>
<name>A0A512PCZ9_9CELL</name>
<dbReference type="EMBL" id="BKAL01000006">
    <property type="protein sequence ID" value="GEP69085.1"/>
    <property type="molecule type" value="Genomic_DNA"/>
</dbReference>
<evidence type="ECO:0000256" key="4">
    <source>
        <dbReference type="SAM" id="MobiDB-lite"/>
    </source>
</evidence>
<accession>A0A512PCZ9</accession>